<name>M1N8B0_9CLOT</name>
<dbReference type="OrthoDB" id="10013231at2"/>
<dbReference type="EMBL" id="CP004122">
    <property type="protein sequence ID" value="AGF59582.1"/>
    <property type="molecule type" value="Genomic_DNA"/>
</dbReference>
<proteinExistence type="predicted"/>
<dbReference type="Proteomes" id="UP000011728">
    <property type="component" value="Plasmid Csp_135p"/>
</dbReference>
<reference evidence="1 2" key="1">
    <citation type="submission" date="2013-02" db="EMBL/GenBank/DDBJ databases">
        <title>Genome sequence of Clostridium saccharoperbutylacetonicum N1-4(HMT).</title>
        <authorList>
            <person name="Poehlein A."/>
            <person name="Daniel R."/>
        </authorList>
    </citation>
    <scope>NUCLEOTIDE SEQUENCE [LARGE SCALE GENOMIC DNA]</scope>
    <source>
        <strain evidence="2">N1-4(HMT)</strain>
        <plasmid evidence="2">Plasmid Csp_135p</plasmid>
    </source>
</reference>
<sequence length="524" mass="60245">MAEKANSYYGKKIFLLGTADFGPVNLPIKVSSANHVKNVFGEKGSLLDAFRVIKESDLECEVFMVKVTGKHSELYLNINLPNSEIEENGLYFKAQYANEIYNDVQIIIREDALYINYPTDALGNYYLQYKYNETDENGNDIRNEAGNLIYKTLYNLVEEINEDTRLMNSAVYCYLSCDPKTMANTSLLGVNEQSNTLKGGNSGIYYNKNMIYNCLSDTYNILEGMKIDIIIPVDCYYDDTFTDDTDALEKYFDLEREYITLKDADTSEYLSYYNQLLEFLRRQLRFGCVTHGIMGMNPNGKVFLDQDEYYLKLQYLKKLNNKNSFYDKYRQLISICVGDIYTTYGTRVYNSYILYATLIASIQVIENTTNKPLPKSFTVYNDFDNMSLSKIRELGFTAFRYSALKRTVVVSSGVTASDDINFKYLCNIRMCQLVMIRVNDLLSKYIGEDINYLIKTKKIQSELLDLLEYLIGKNILRGFSINSITIPEKGHLLLDLSFKTVYMTESIRAYAGLAAYTRGSVEND</sequence>
<protein>
    <recommendedName>
        <fullName evidence="3">Phage tail sheath protein</fullName>
    </recommendedName>
</protein>
<dbReference type="HOGENOM" id="CLU_519453_0_0_9"/>
<dbReference type="KEGG" id="csr:Cspa_135p00220"/>
<evidence type="ECO:0000313" key="1">
    <source>
        <dbReference type="EMBL" id="AGF59582.1"/>
    </source>
</evidence>
<evidence type="ECO:0000313" key="2">
    <source>
        <dbReference type="Proteomes" id="UP000011728"/>
    </source>
</evidence>
<dbReference type="PATRIC" id="fig|931276.5.peg.5907"/>
<keyword evidence="1" id="KW-0614">Plasmid</keyword>
<organism evidence="1 2">
    <name type="scientific">Clostridium saccharoperbutylacetonicum N1-4(HMT)</name>
    <dbReference type="NCBI Taxonomy" id="931276"/>
    <lineage>
        <taxon>Bacteria</taxon>
        <taxon>Bacillati</taxon>
        <taxon>Bacillota</taxon>
        <taxon>Clostridia</taxon>
        <taxon>Eubacteriales</taxon>
        <taxon>Clostridiaceae</taxon>
        <taxon>Clostridium</taxon>
    </lineage>
</organism>
<dbReference type="AlphaFoldDB" id="M1N8B0"/>
<accession>M1N8B0</accession>
<gene>
    <name evidence="1" type="ORF">Cspa_135p00220</name>
</gene>
<geneLocation type="plasmid" evidence="1 2">
    <name>Csp_135p</name>
</geneLocation>
<dbReference type="RefSeq" id="WP_015395889.1">
    <property type="nucleotide sequence ID" value="NC_020292.1"/>
</dbReference>
<evidence type="ECO:0008006" key="3">
    <source>
        <dbReference type="Google" id="ProtNLM"/>
    </source>
</evidence>
<keyword evidence="2" id="KW-1185">Reference proteome</keyword>